<dbReference type="SUPFAM" id="SSF46785">
    <property type="entry name" value="Winged helix' DNA-binding domain"/>
    <property type="match status" value="2"/>
</dbReference>
<dbReference type="SMART" id="SM00339">
    <property type="entry name" value="FH"/>
    <property type="match status" value="2"/>
</dbReference>
<feature type="domain" description="Fork-head" evidence="5">
    <location>
        <begin position="196"/>
        <end position="288"/>
    </location>
</feature>
<dbReference type="CDD" id="cd20035">
    <property type="entry name" value="FH_FOXQ2-like"/>
    <property type="match status" value="2"/>
</dbReference>
<evidence type="ECO:0000256" key="4">
    <source>
        <dbReference type="SAM" id="MobiDB-lite"/>
    </source>
</evidence>
<dbReference type="OrthoDB" id="5954824at2759"/>
<dbReference type="GO" id="GO:0030154">
    <property type="term" value="P:cell differentiation"/>
    <property type="evidence" value="ECO:0007669"/>
    <property type="project" value="TreeGrafter"/>
</dbReference>
<name>A0A6J8EIN1_MYTCO</name>
<dbReference type="InterPro" id="IPR030456">
    <property type="entry name" value="TF_fork_head_CS_2"/>
</dbReference>
<protein>
    <recommendedName>
        <fullName evidence="5">Fork-head domain-containing protein</fullName>
    </recommendedName>
</protein>
<dbReference type="PANTHER" id="PTHR11829">
    <property type="entry name" value="FORKHEAD BOX PROTEIN"/>
    <property type="match status" value="1"/>
</dbReference>
<dbReference type="PANTHER" id="PTHR11829:SF142">
    <property type="entry name" value="FORK-HEAD DOMAIN-CONTAINING PROTEIN"/>
    <property type="match status" value="1"/>
</dbReference>
<dbReference type="InterPro" id="IPR036390">
    <property type="entry name" value="WH_DNA-bd_sf"/>
</dbReference>
<comment type="subcellular location">
    <subcellularLocation>
        <location evidence="3">Nucleus</location>
    </subcellularLocation>
</comment>
<dbReference type="PROSITE" id="PS50039">
    <property type="entry name" value="FORK_HEAD_3"/>
    <property type="match status" value="2"/>
</dbReference>
<evidence type="ECO:0000313" key="6">
    <source>
        <dbReference type="EMBL" id="CAC5419385.1"/>
    </source>
</evidence>
<dbReference type="GO" id="GO:0000978">
    <property type="term" value="F:RNA polymerase II cis-regulatory region sequence-specific DNA binding"/>
    <property type="evidence" value="ECO:0007669"/>
    <property type="project" value="TreeGrafter"/>
</dbReference>
<dbReference type="GO" id="GO:0005634">
    <property type="term" value="C:nucleus"/>
    <property type="evidence" value="ECO:0007669"/>
    <property type="project" value="UniProtKB-SubCell"/>
</dbReference>
<dbReference type="Gene3D" id="1.10.10.10">
    <property type="entry name" value="Winged helix-like DNA-binding domain superfamily/Winged helix DNA-binding domain"/>
    <property type="match status" value="2"/>
</dbReference>
<dbReference type="PROSITE" id="PS00657">
    <property type="entry name" value="FORK_HEAD_1"/>
    <property type="match status" value="1"/>
</dbReference>
<dbReference type="PROSITE" id="PS00658">
    <property type="entry name" value="FORK_HEAD_2"/>
    <property type="match status" value="1"/>
</dbReference>
<dbReference type="InterPro" id="IPR047519">
    <property type="entry name" value="FH_FOXQ2-like"/>
</dbReference>
<accession>A0A6J8EIN1</accession>
<feature type="domain" description="Fork-head" evidence="5">
    <location>
        <begin position="59"/>
        <end position="149"/>
    </location>
</feature>
<dbReference type="InterPro" id="IPR050211">
    <property type="entry name" value="FOX_domain-containing"/>
</dbReference>
<feature type="region of interest" description="Disordered" evidence="4">
    <location>
        <begin position="1"/>
        <end position="38"/>
    </location>
</feature>
<evidence type="ECO:0000259" key="5">
    <source>
        <dbReference type="PROSITE" id="PS50039"/>
    </source>
</evidence>
<dbReference type="InterPro" id="IPR036388">
    <property type="entry name" value="WH-like_DNA-bd_sf"/>
</dbReference>
<dbReference type="InterPro" id="IPR001766">
    <property type="entry name" value="Fork_head_dom"/>
</dbReference>
<gene>
    <name evidence="6" type="ORF">MCOR_51728</name>
</gene>
<dbReference type="InterPro" id="IPR018122">
    <property type="entry name" value="TF_fork_head_CS_1"/>
</dbReference>
<keyword evidence="2 3" id="KW-0539">Nucleus</keyword>
<feature type="DNA-binding region" description="Fork-head" evidence="3">
    <location>
        <begin position="59"/>
        <end position="149"/>
    </location>
</feature>
<dbReference type="GO" id="GO:0009653">
    <property type="term" value="P:anatomical structure morphogenesis"/>
    <property type="evidence" value="ECO:0007669"/>
    <property type="project" value="TreeGrafter"/>
</dbReference>
<dbReference type="Proteomes" id="UP000507470">
    <property type="component" value="Unassembled WGS sequence"/>
</dbReference>
<reference evidence="6 7" key="1">
    <citation type="submission" date="2020-06" db="EMBL/GenBank/DDBJ databases">
        <authorList>
            <person name="Li R."/>
            <person name="Bekaert M."/>
        </authorList>
    </citation>
    <scope>NUCLEOTIDE SEQUENCE [LARGE SCALE GENOMIC DNA]</scope>
    <source>
        <strain evidence="7">wild</strain>
    </source>
</reference>
<keyword evidence="1 3" id="KW-0238">DNA-binding</keyword>
<dbReference type="AlphaFoldDB" id="A0A6J8EIN1"/>
<keyword evidence="7" id="KW-1185">Reference proteome</keyword>
<dbReference type="PRINTS" id="PR00053">
    <property type="entry name" value="FORKHEAD"/>
</dbReference>
<dbReference type="GO" id="GO:0000981">
    <property type="term" value="F:DNA-binding transcription factor activity, RNA polymerase II-specific"/>
    <property type="evidence" value="ECO:0007669"/>
    <property type="project" value="TreeGrafter"/>
</dbReference>
<evidence type="ECO:0000313" key="7">
    <source>
        <dbReference type="Proteomes" id="UP000507470"/>
    </source>
</evidence>
<proteinExistence type="predicted"/>
<feature type="DNA-binding region" description="Fork-head" evidence="3">
    <location>
        <begin position="196"/>
        <end position="288"/>
    </location>
</feature>
<dbReference type="EMBL" id="CACVKT020009028">
    <property type="protein sequence ID" value="CAC5419385.1"/>
    <property type="molecule type" value="Genomic_DNA"/>
</dbReference>
<sequence length="311" mass="35835">MYYSTRGDTERVKRHSISSQGDSVWTPSPCTNESSYSDSDKSIVQSSLDRSIKNGLLSHSYIAVISMAILSKPNKKLLLNDIYQYIMDNFPFYNSKGKAWRNSIRHNLSLNECFVKSGRSYNGKGNYWSIHLACVEDFAKGDSGVEMQKEEKDKKSVKTADGSSYKFNTRNNYGYVQLSLDRSIKNGISYSDTNEKPPHSYIAMISMAILSKPNKKMLLNDIYQYVIDDFLFYNNNEKAWRNSMRHNLSINECFVKSGRSENGKGNYWSIQLACIVDFATGHFKRRNAIRRAKKKFCKNFQWFIGQILLTE</sequence>
<dbReference type="FunFam" id="1.10.10.10:FF:000135">
    <property type="entry name" value="forkhead box protein G1"/>
    <property type="match status" value="1"/>
</dbReference>
<feature type="compositionally biased region" description="Polar residues" evidence="4">
    <location>
        <begin position="17"/>
        <end position="38"/>
    </location>
</feature>
<evidence type="ECO:0000256" key="2">
    <source>
        <dbReference type="ARBA" id="ARBA00023242"/>
    </source>
</evidence>
<organism evidence="6 7">
    <name type="scientific">Mytilus coruscus</name>
    <name type="common">Sea mussel</name>
    <dbReference type="NCBI Taxonomy" id="42192"/>
    <lineage>
        <taxon>Eukaryota</taxon>
        <taxon>Metazoa</taxon>
        <taxon>Spiralia</taxon>
        <taxon>Lophotrochozoa</taxon>
        <taxon>Mollusca</taxon>
        <taxon>Bivalvia</taxon>
        <taxon>Autobranchia</taxon>
        <taxon>Pteriomorphia</taxon>
        <taxon>Mytilida</taxon>
        <taxon>Mytiloidea</taxon>
        <taxon>Mytilidae</taxon>
        <taxon>Mytilinae</taxon>
        <taxon>Mytilus</taxon>
    </lineage>
</organism>
<evidence type="ECO:0000256" key="3">
    <source>
        <dbReference type="PROSITE-ProRule" id="PRU00089"/>
    </source>
</evidence>
<dbReference type="Pfam" id="PF00250">
    <property type="entry name" value="Forkhead"/>
    <property type="match status" value="2"/>
</dbReference>
<evidence type="ECO:0000256" key="1">
    <source>
        <dbReference type="ARBA" id="ARBA00023125"/>
    </source>
</evidence>